<dbReference type="PROSITE" id="PS00061">
    <property type="entry name" value="ADH_SHORT"/>
    <property type="match status" value="1"/>
</dbReference>
<dbReference type="GO" id="GO:0016491">
    <property type="term" value="F:oxidoreductase activity"/>
    <property type="evidence" value="ECO:0007669"/>
    <property type="project" value="UniProtKB-KW"/>
</dbReference>
<evidence type="ECO:0000313" key="4">
    <source>
        <dbReference type="Proteomes" id="UP000031938"/>
    </source>
</evidence>
<proteinExistence type="inferred from homology"/>
<name>A0A0C2VN14_9BACL</name>
<protein>
    <recommendedName>
        <fullName evidence="5">Short-chain dehydrogenase</fullName>
    </recommendedName>
</protein>
<dbReference type="InterPro" id="IPR036291">
    <property type="entry name" value="NAD(P)-bd_dom_sf"/>
</dbReference>
<dbReference type="STRING" id="889306.KP78_29370"/>
<dbReference type="SUPFAM" id="SSF51735">
    <property type="entry name" value="NAD(P)-binding Rossmann-fold domains"/>
    <property type="match status" value="1"/>
</dbReference>
<dbReference type="RefSeq" id="WP_041089720.1">
    <property type="nucleotide sequence ID" value="NZ_JXRP01000018.1"/>
</dbReference>
<organism evidence="3 4">
    <name type="scientific">Jeotgalibacillus soli</name>
    <dbReference type="NCBI Taxonomy" id="889306"/>
    <lineage>
        <taxon>Bacteria</taxon>
        <taxon>Bacillati</taxon>
        <taxon>Bacillota</taxon>
        <taxon>Bacilli</taxon>
        <taxon>Bacillales</taxon>
        <taxon>Caryophanaceae</taxon>
        <taxon>Jeotgalibacillus</taxon>
    </lineage>
</organism>
<dbReference type="GO" id="GO:0008206">
    <property type="term" value="P:bile acid metabolic process"/>
    <property type="evidence" value="ECO:0007669"/>
    <property type="project" value="UniProtKB-ARBA"/>
</dbReference>
<dbReference type="Proteomes" id="UP000031938">
    <property type="component" value="Unassembled WGS sequence"/>
</dbReference>
<dbReference type="FunFam" id="3.40.50.720:FF:000084">
    <property type="entry name" value="Short-chain dehydrogenase reductase"/>
    <property type="match status" value="1"/>
</dbReference>
<dbReference type="EMBL" id="JXRP01000018">
    <property type="protein sequence ID" value="KIL45393.1"/>
    <property type="molecule type" value="Genomic_DNA"/>
</dbReference>
<dbReference type="PRINTS" id="PR00081">
    <property type="entry name" value="GDHRDH"/>
</dbReference>
<keyword evidence="4" id="KW-1185">Reference proteome</keyword>
<keyword evidence="2" id="KW-0560">Oxidoreductase</keyword>
<dbReference type="PANTHER" id="PTHR24321:SF8">
    <property type="entry name" value="ESTRADIOL 17-BETA-DEHYDROGENASE 8-RELATED"/>
    <property type="match status" value="1"/>
</dbReference>
<sequence length="262" mass="28326">MGERLKGKISLITGSARGLGAMECMSFSEEGANVIIMADILLKELEETVKIVEKSGSARVVPLKLDVTREGDWQNAVEYIEKEFGKLDILVNNAGITKRVTFVDCSLEEWNKVIAVNQTGTFLGMKYCSELLKRSGSGSIINKSSIAGMTGYFAAPYTASKWAIRGMTKAAAMEFADWGIRVNSINPGFIWSPLTEPAKEMVEAFYEVTALERAGIPEEIAKVVLFLASDDSSFITGSEIVVDGGLTAGGEIRGVAKNLGIY</sequence>
<dbReference type="PANTHER" id="PTHR24321">
    <property type="entry name" value="DEHYDROGENASES, SHORT CHAIN"/>
    <property type="match status" value="1"/>
</dbReference>
<dbReference type="Gene3D" id="3.40.50.720">
    <property type="entry name" value="NAD(P)-binding Rossmann-like Domain"/>
    <property type="match status" value="1"/>
</dbReference>
<dbReference type="PATRIC" id="fig|889306.3.peg.2949"/>
<evidence type="ECO:0000256" key="2">
    <source>
        <dbReference type="ARBA" id="ARBA00023002"/>
    </source>
</evidence>
<evidence type="ECO:0008006" key="5">
    <source>
        <dbReference type="Google" id="ProtNLM"/>
    </source>
</evidence>
<comment type="caution">
    <text evidence="3">The sequence shown here is derived from an EMBL/GenBank/DDBJ whole genome shotgun (WGS) entry which is preliminary data.</text>
</comment>
<gene>
    <name evidence="3" type="ORF">KP78_29370</name>
</gene>
<reference evidence="3 4" key="1">
    <citation type="submission" date="2015-01" db="EMBL/GenBank/DDBJ databases">
        <title>Genome sequencing of Jeotgalibacillus soli.</title>
        <authorList>
            <person name="Goh K.M."/>
            <person name="Chan K.-G."/>
            <person name="Yaakop A.S."/>
            <person name="Ee R."/>
            <person name="Gan H.M."/>
            <person name="Chan C.S."/>
        </authorList>
    </citation>
    <scope>NUCLEOTIDE SEQUENCE [LARGE SCALE GENOMIC DNA]</scope>
    <source>
        <strain evidence="3 4">P9</strain>
    </source>
</reference>
<accession>A0A0C2VN14</accession>
<dbReference type="PRINTS" id="PR00080">
    <property type="entry name" value="SDRFAMILY"/>
</dbReference>
<evidence type="ECO:0000256" key="1">
    <source>
        <dbReference type="ARBA" id="ARBA00006484"/>
    </source>
</evidence>
<comment type="similarity">
    <text evidence="1">Belongs to the short-chain dehydrogenases/reductases (SDR) family.</text>
</comment>
<dbReference type="InterPro" id="IPR002347">
    <property type="entry name" value="SDR_fam"/>
</dbReference>
<dbReference type="InterPro" id="IPR020904">
    <property type="entry name" value="Sc_DH/Rdtase_CS"/>
</dbReference>
<dbReference type="Pfam" id="PF13561">
    <property type="entry name" value="adh_short_C2"/>
    <property type="match status" value="1"/>
</dbReference>
<evidence type="ECO:0000313" key="3">
    <source>
        <dbReference type="EMBL" id="KIL45393.1"/>
    </source>
</evidence>
<dbReference type="AlphaFoldDB" id="A0A0C2VN14"/>
<dbReference type="OrthoDB" id="286404at2"/>